<name>A0A086SUC0_HAPC1</name>
<comment type="caution">
    <text evidence="3">The sequence shown here is derived from an EMBL/GenBank/DDBJ whole genome shotgun (WGS) entry which is preliminary data.</text>
</comment>
<accession>A0A086SUC0</accession>
<feature type="transmembrane region" description="Helical" evidence="2">
    <location>
        <begin position="118"/>
        <end position="142"/>
    </location>
</feature>
<evidence type="ECO:0000256" key="1">
    <source>
        <dbReference type="SAM" id="MobiDB-lite"/>
    </source>
</evidence>
<gene>
    <name evidence="3" type="ORF">ACRE_086040</name>
</gene>
<keyword evidence="2" id="KW-1133">Transmembrane helix</keyword>
<keyword evidence="2" id="KW-0812">Transmembrane</keyword>
<dbReference type="OrthoDB" id="5397827at2759"/>
<dbReference type="STRING" id="857340.A0A086SUC0"/>
<reference evidence="4" key="1">
    <citation type="journal article" date="2014" name="Genome Announc.">
        <title>Genome sequence and annotation of Acremonium chrysogenum, producer of the beta-lactam antibiotic cephalosporin C.</title>
        <authorList>
            <person name="Terfehr D."/>
            <person name="Dahlmann T.A."/>
            <person name="Specht T."/>
            <person name="Zadra I."/>
            <person name="Kuernsteiner H."/>
            <person name="Kueck U."/>
        </authorList>
    </citation>
    <scope>NUCLEOTIDE SEQUENCE [LARGE SCALE GENOMIC DNA]</scope>
    <source>
        <strain evidence="4">ATCC 11550 / CBS 779.69 / DSM 880 / IAM 14645 / JCM 23072 / IMI 49137</strain>
    </source>
</reference>
<proteinExistence type="predicted"/>
<evidence type="ECO:0000313" key="4">
    <source>
        <dbReference type="Proteomes" id="UP000029964"/>
    </source>
</evidence>
<feature type="compositionally biased region" description="Basic and acidic residues" evidence="1">
    <location>
        <begin position="230"/>
        <end position="245"/>
    </location>
</feature>
<dbReference type="HOGENOM" id="CLU_061830_0_0_1"/>
<keyword evidence="4" id="KW-1185">Reference proteome</keyword>
<protein>
    <submittedName>
        <fullName evidence="3">Uncharacterized protein</fullName>
    </submittedName>
</protein>
<organism evidence="3 4">
    <name type="scientific">Hapsidospora chrysogenum (strain ATCC 11550 / CBS 779.69 / DSM 880 / IAM 14645 / JCM 23072 / IMI 49137)</name>
    <name type="common">Acremonium chrysogenum</name>
    <dbReference type="NCBI Taxonomy" id="857340"/>
    <lineage>
        <taxon>Eukaryota</taxon>
        <taxon>Fungi</taxon>
        <taxon>Dikarya</taxon>
        <taxon>Ascomycota</taxon>
        <taxon>Pezizomycotina</taxon>
        <taxon>Sordariomycetes</taxon>
        <taxon>Hypocreomycetidae</taxon>
        <taxon>Hypocreales</taxon>
        <taxon>Bionectriaceae</taxon>
        <taxon>Hapsidospora</taxon>
    </lineage>
</organism>
<dbReference type="AlphaFoldDB" id="A0A086SUC0"/>
<sequence length="254" mass="28623">MASRTVIPRFLLPLQSPLWRGFSLPPTQNLALRFSTSSNSRAAAGGGGAGGSGKPIVLEKPLKFNPPSHGSRLKKNTLPKHYGPSLTADEVAAQRQKSYPGMMAPEGTWAHFFWHSRMLHVCITMGTLLSIGIFTFFMNYAVNSPFKDLVPPISDLWRHPLEFAAAWKYVIVEHEKDKALKAYEHRIAHQNDIAKRRYYMKMHGIETKNPITTVFGRGEEPSVEELEAEALGREPPVKKEEDKPKERKKLFGIF</sequence>
<dbReference type="Proteomes" id="UP000029964">
    <property type="component" value="Unassembled WGS sequence"/>
</dbReference>
<keyword evidence="2" id="KW-0472">Membrane</keyword>
<feature type="region of interest" description="Disordered" evidence="1">
    <location>
        <begin position="219"/>
        <end position="254"/>
    </location>
</feature>
<dbReference type="EMBL" id="JPKY01000175">
    <property type="protein sequence ID" value="KFH40702.1"/>
    <property type="molecule type" value="Genomic_DNA"/>
</dbReference>
<evidence type="ECO:0000256" key="2">
    <source>
        <dbReference type="SAM" id="Phobius"/>
    </source>
</evidence>
<evidence type="ECO:0000313" key="3">
    <source>
        <dbReference type="EMBL" id="KFH40702.1"/>
    </source>
</evidence>